<name>A0A3M0I6X7_9ACTN</name>
<reference evidence="6 7" key="1">
    <citation type="submission" date="2017-11" db="EMBL/GenBank/DDBJ databases">
        <title>Draft genome of actinobacteria isolated from guarana (Paullinia cupana (Mart.) Ducke.</title>
        <authorList>
            <person name="Siqueira K.A."/>
            <person name="Liotti R.G."/>
            <person name="Mendes T.A.O."/>
            <person name="Soares M.A."/>
        </authorList>
    </citation>
    <scope>NUCLEOTIDE SEQUENCE [LARGE SCALE GENOMIC DNA]</scope>
    <source>
        <strain evidence="6 7">193</strain>
    </source>
</reference>
<keyword evidence="7" id="KW-1185">Reference proteome</keyword>
<protein>
    <submittedName>
        <fullName evidence="6">Tat pathway signal protein</fullName>
    </submittedName>
</protein>
<comment type="subcellular location">
    <subcellularLocation>
        <location evidence="1">Cell envelope</location>
    </subcellularLocation>
</comment>
<dbReference type="EMBL" id="PENI01000013">
    <property type="protein sequence ID" value="RMB84058.1"/>
    <property type="molecule type" value="Genomic_DNA"/>
</dbReference>
<keyword evidence="2" id="KW-0175">Coiled coil</keyword>
<feature type="transmembrane region" description="Helical" evidence="4">
    <location>
        <begin position="35"/>
        <end position="55"/>
    </location>
</feature>
<dbReference type="OrthoDB" id="3268648at2"/>
<evidence type="ECO:0000256" key="1">
    <source>
        <dbReference type="ARBA" id="ARBA00004196"/>
    </source>
</evidence>
<accession>A0A3M0I6X7</accession>
<evidence type="ECO:0000259" key="5">
    <source>
        <dbReference type="Pfam" id="PF01471"/>
    </source>
</evidence>
<keyword evidence="4" id="KW-0472">Membrane</keyword>
<dbReference type="GO" id="GO:0030313">
    <property type="term" value="C:cell envelope"/>
    <property type="evidence" value="ECO:0007669"/>
    <property type="project" value="UniProtKB-SubCell"/>
</dbReference>
<dbReference type="InterPro" id="IPR050465">
    <property type="entry name" value="UPF0194_transport"/>
</dbReference>
<dbReference type="AlphaFoldDB" id="A0A3M0I6X7"/>
<feature type="domain" description="Peptidoglycan binding-like" evidence="5">
    <location>
        <begin position="168"/>
        <end position="204"/>
    </location>
</feature>
<proteinExistence type="predicted"/>
<dbReference type="Gene3D" id="2.40.30.170">
    <property type="match status" value="1"/>
</dbReference>
<evidence type="ECO:0000256" key="2">
    <source>
        <dbReference type="ARBA" id="ARBA00023054"/>
    </source>
</evidence>
<sequence>MRQRVQGRVLAQVQEEPLLREQRVKRDQRRPSSRTTRLGVIVGAVALVGAGGWIAGTRMESPADAAAAHQPPKAGPVTVPVVQQALTATVVAQGSLEYGSLRSLTLAGPVGASEEGGESGAAAQRVTKVPTRGSVLREGSVLMQVSGRPVLVLRGPVPMYRPIGPGSSGDDVRQLQNALNRLGFATGGVTGTYGQGTASAVSRWYRSEGYAAQEPSTADRQQLGQLESAVSDAQLALLTAQGSGEGTQGDGGSGTESAQARSLQIKSARKQLELANSALSAFRSAYGTKVPAGEVIFLPELPVRVDKTKVRAGDAPDGEVATVTSSDLVVEAVVPDTDAGSLREGMTVRVTTQDGKEAKGVLDEIGGPGTGAEGSAGNAGTGGGAEQAGSSGGGASAPVPLRISIPKPGPLAGAGAGGTATVTIKVGDSDGEVLAVPVAAIQTSADGQARVRVQRGKQSVDVDVDLGISADGLVAVKSKGSGLKEGDLVVVGL</sequence>
<feature type="region of interest" description="Disordered" evidence="3">
    <location>
        <begin position="360"/>
        <end position="399"/>
    </location>
</feature>
<feature type="compositionally biased region" description="Gly residues" evidence="3">
    <location>
        <begin position="243"/>
        <end position="254"/>
    </location>
</feature>
<dbReference type="PANTHER" id="PTHR32347">
    <property type="entry name" value="EFFLUX SYSTEM COMPONENT YKNX-RELATED"/>
    <property type="match status" value="1"/>
</dbReference>
<dbReference type="InterPro" id="IPR036365">
    <property type="entry name" value="PGBD-like_sf"/>
</dbReference>
<gene>
    <name evidence="6" type="ORF">CTZ28_21390</name>
</gene>
<dbReference type="Gene3D" id="2.40.420.20">
    <property type="match status" value="1"/>
</dbReference>
<dbReference type="Gene3D" id="1.10.101.10">
    <property type="entry name" value="PGBD-like superfamily/PGBD"/>
    <property type="match status" value="1"/>
</dbReference>
<evidence type="ECO:0000256" key="3">
    <source>
        <dbReference type="SAM" id="MobiDB-lite"/>
    </source>
</evidence>
<dbReference type="InterPro" id="IPR002477">
    <property type="entry name" value="Peptidoglycan-bd-like"/>
</dbReference>
<feature type="compositionally biased region" description="Gly residues" evidence="3">
    <location>
        <begin position="366"/>
        <end position="395"/>
    </location>
</feature>
<evidence type="ECO:0000256" key="4">
    <source>
        <dbReference type="SAM" id="Phobius"/>
    </source>
</evidence>
<dbReference type="SUPFAM" id="SSF47090">
    <property type="entry name" value="PGBD-like"/>
    <property type="match status" value="1"/>
</dbReference>
<comment type="caution">
    <text evidence="6">The sequence shown here is derived from an EMBL/GenBank/DDBJ whole genome shotgun (WGS) entry which is preliminary data.</text>
</comment>
<organism evidence="6 7">
    <name type="scientific">Streptomyces shenzhenensis</name>
    <dbReference type="NCBI Taxonomy" id="943815"/>
    <lineage>
        <taxon>Bacteria</taxon>
        <taxon>Bacillati</taxon>
        <taxon>Actinomycetota</taxon>
        <taxon>Actinomycetes</taxon>
        <taxon>Kitasatosporales</taxon>
        <taxon>Streptomycetaceae</taxon>
        <taxon>Streptomyces</taxon>
    </lineage>
</organism>
<evidence type="ECO:0000313" key="7">
    <source>
        <dbReference type="Proteomes" id="UP000270471"/>
    </source>
</evidence>
<dbReference type="InterPro" id="IPR036366">
    <property type="entry name" value="PGBDSf"/>
</dbReference>
<keyword evidence="4" id="KW-1133">Transmembrane helix</keyword>
<dbReference type="Pfam" id="PF01471">
    <property type="entry name" value="PG_binding_1"/>
    <property type="match status" value="1"/>
</dbReference>
<dbReference type="Proteomes" id="UP000270471">
    <property type="component" value="Unassembled WGS sequence"/>
</dbReference>
<keyword evidence="4" id="KW-0812">Transmembrane</keyword>
<feature type="region of interest" description="Disordered" evidence="3">
    <location>
        <begin position="242"/>
        <end position="261"/>
    </location>
</feature>
<evidence type="ECO:0000313" key="6">
    <source>
        <dbReference type="EMBL" id="RMB84058.1"/>
    </source>
</evidence>